<evidence type="ECO:0000313" key="1">
    <source>
        <dbReference type="EMBL" id="KAK9051824.1"/>
    </source>
</evidence>
<evidence type="ECO:0000313" key="2">
    <source>
        <dbReference type="Proteomes" id="UP001408789"/>
    </source>
</evidence>
<gene>
    <name evidence="1" type="ORF">SSX86_028452</name>
</gene>
<protein>
    <submittedName>
        <fullName evidence="1">Uncharacterized protein</fullName>
    </submittedName>
</protein>
<sequence>MLHLAASSTTMFQEKKEGEPAALVKIGTRGTVGNLLMKEIEYYKRLESQIGSDPEKKHGGSGGGSRYWWGFGLFSSKWQRIKSNYGSRYKFWPRFRMTLDAVECQHHHANKIPGFDYHKLEADTKQYRIW</sequence>
<dbReference type="EMBL" id="JBCNJP010000027">
    <property type="protein sequence ID" value="KAK9051824.1"/>
    <property type="molecule type" value="Genomic_DNA"/>
</dbReference>
<reference evidence="1 2" key="1">
    <citation type="submission" date="2024-04" db="EMBL/GenBank/DDBJ databases">
        <title>The reference genome of an endangered Asteraceae, Deinandra increscens subsp. villosa, native to the Central Coast of California.</title>
        <authorList>
            <person name="Guilliams M."/>
            <person name="Hasenstab-Lehman K."/>
            <person name="Meyer R."/>
            <person name="Mcevoy S."/>
        </authorList>
    </citation>
    <scope>NUCLEOTIDE SEQUENCE [LARGE SCALE GENOMIC DNA]</scope>
    <source>
        <tissue evidence="1">Leaf</tissue>
    </source>
</reference>
<dbReference type="AlphaFoldDB" id="A0AAP0GKV1"/>
<dbReference type="PANTHER" id="PTHR35131:SF1">
    <property type="entry name" value="EXPRESSED PROTEIN"/>
    <property type="match status" value="1"/>
</dbReference>
<keyword evidence="2" id="KW-1185">Reference proteome</keyword>
<proteinExistence type="predicted"/>
<organism evidence="1 2">
    <name type="scientific">Deinandra increscens subsp. villosa</name>
    <dbReference type="NCBI Taxonomy" id="3103831"/>
    <lineage>
        <taxon>Eukaryota</taxon>
        <taxon>Viridiplantae</taxon>
        <taxon>Streptophyta</taxon>
        <taxon>Embryophyta</taxon>
        <taxon>Tracheophyta</taxon>
        <taxon>Spermatophyta</taxon>
        <taxon>Magnoliopsida</taxon>
        <taxon>eudicotyledons</taxon>
        <taxon>Gunneridae</taxon>
        <taxon>Pentapetalae</taxon>
        <taxon>asterids</taxon>
        <taxon>campanulids</taxon>
        <taxon>Asterales</taxon>
        <taxon>Asteraceae</taxon>
        <taxon>Asteroideae</taxon>
        <taxon>Heliantheae alliance</taxon>
        <taxon>Madieae</taxon>
        <taxon>Madiinae</taxon>
        <taxon>Deinandra</taxon>
    </lineage>
</organism>
<comment type="caution">
    <text evidence="1">The sequence shown here is derived from an EMBL/GenBank/DDBJ whole genome shotgun (WGS) entry which is preliminary data.</text>
</comment>
<accession>A0AAP0GKV1</accession>
<dbReference type="PANTHER" id="PTHR35131">
    <property type="entry name" value="EXPRESSED PROTEIN"/>
    <property type="match status" value="1"/>
</dbReference>
<dbReference type="Proteomes" id="UP001408789">
    <property type="component" value="Unassembled WGS sequence"/>
</dbReference>
<name>A0AAP0GKV1_9ASTR</name>